<reference evidence="17" key="1">
    <citation type="submission" date="2020-04" db="EMBL/GenBank/DDBJ databases">
        <authorList>
            <person name="Neveu A P."/>
        </authorList>
    </citation>
    <scope>NUCLEOTIDE SEQUENCE</scope>
    <source>
        <tissue evidence="17">Whole embryo</tissue>
    </source>
</reference>
<evidence type="ECO:0000256" key="6">
    <source>
        <dbReference type="ARBA" id="ARBA00022729"/>
    </source>
</evidence>
<dbReference type="PROSITE" id="PS00236">
    <property type="entry name" value="NEUROTR_ION_CHANNEL"/>
    <property type="match status" value="1"/>
</dbReference>
<dbReference type="GO" id="GO:0005230">
    <property type="term" value="F:extracellular ligand-gated monoatomic ion channel activity"/>
    <property type="evidence" value="ECO:0007669"/>
    <property type="project" value="InterPro"/>
</dbReference>
<dbReference type="GO" id="GO:0004888">
    <property type="term" value="F:transmembrane signaling receptor activity"/>
    <property type="evidence" value="ECO:0007669"/>
    <property type="project" value="InterPro"/>
</dbReference>
<feature type="transmembrane region" description="Helical" evidence="13">
    <location>
        <begin position="390"/>
        <end position="409"/>
    </location>
</feature>
<feature type="domain" description="Neurotransmitter-gated ion-channel ligand-binding" evidence="15">
    <location>
        <begin position="46"/>
        <end position="258"/>
    </location>
</feature>
<dbReference type="PRINTS" id="PR00252">
    <property type="entry name" value="NRIONCHANNEL"/>
</dbReference>
<evidence type="ECO:0000256" key="3">
    <source>
        <dbReference type="ARBA" id="ARBA00022448"/>
    </source>
</evidence>
<dbReference type="InterPro" id="IPR006029">
    <property type="entry name" value="Neurotrans-gated_channel_TM"/>
</dbReference>
<dbReference type="Pfam" id="PF02932">
    <property type="entry name" value="Neur_chan_memb"/>
    <property type="match status" value="1"/>
</dbReference>
<evidence type="ECO:0000256" key="12">
    <source>
        <dbReference type="ARBA" id="ARBA00023303"/>
    </source>
</evidence>
<dbReference type="InterPro" id="IPR036719">
    <property type="entry name" value="Neuro-gated_channel_TM_sf"/>
</dbReference>
<dbReference type="SUPFAM" id="SSF90112">
    <property type="entry name" value="Neurotransmitter-gated ion-channel transmembrane pore"/>
    <property type="match status" value="1"/>
</dbReference>
<evidence type="ECO:0000313" key="17">
    <source>
        <dbReference type="EMBL" id="CAB3248044.1"/>
    </source>
</evidence>
<keyword evidence="4" id="KW-1003">Cell membrane</keyword>
<keyword evidence="11" id="KW-0868">Chloride</keyword>
<dbReference type="GO" id="GO:0005886">
    <property type="term" value="C:plasma membrane"/>
    <property type="evidence" value="ECO:0007669"/>
    <property type="project" value="UniProtKB-SubCell"/>
</dbReference>
<dbReference type="GO" id="GO:0034707">
    <property type="term" value="C:chloride channel complex"/>
    <property type="evidence" value="ECO:0007669"/>
    <property type="project" value="UniProtKB-KW"/>
</dbReference>
<dbReference type="InterPro" id="IPR006202">
    <property type="entry name" value="Neur_chan_lig-bd"/>
</dbReference>
<evidence type="ECO:0000259" key="16">
    <source>
        <dbReference type="Pfam" id="PF02932"/>
    </source>
</evidence>
<keyword evidence="5 13" id="KW-0812">Transmembrane</keyword>
<feature type="transmembrane region" description="Helical" evidence="13">
    <location>
        <begin position="291"/>
        <end position="310"/>
    </location>
</feature>
<dbReference type="CDD" id="cd18990">
    <property type="entry name" value="LGIC_ECD_GABAAR"/>
    <property type="match status" value="1"/>
</dbReference>
<feature type="compositionally biased region" description="Basic residues" evidence="14">
    <location>
        <begin position="23"/>
        <end position="32"/>
    </location>
</feature>
<dbReference type="InterPro" id="IPR036734">
    <property type="entry name" value="Neur_chan_lig-bd_sf"/>
</dbReference>
<keyword evidence="8 13" id="KW-0406">Ion transport</keyword>
<dbReference type="AlphaFoldDB" id="A0A6F9DDI1"/>
<keyword evidence="17" id="KW-0675">Receptor</keyword>
<dbReference type="SUPFAM" id="SSF63712">
    <property type="entry name" value="Nicotinic receptor ligand binding domain-like"/>
    <property type="match status" value="1"/>
</dbReference>
<dbReference type="Pfam" id="PF02931">
    <property type="entry name" value="Neur_chan_LBD"/>
    <property type="match status" value="1"/>
</dbReference>
<evidence type="ECO:0000256" key="11">
    <source>
        <dbReference type="ARBA" id="ARBA00023214"/>
    </source>
</evidence>
<comment type="subcellular location">
    <subcellularLocation>
        <location evidence="2">Cell membrane</location>
    </subcellularLocation>
    <subcellularLocation>
        <location evidence="1">Membrane</location>
        <topology evidence="1">Multi-pass membrane protein</topology>
    </subcellularLocation>
</comment>
<sequence length="415" mass="47321">MQIAQSVIILLLTTECILAGKHGQRSRKKSKSKVPDKHGTDQSKQIEDMFRAHSYELSIRPKVEGQITKVGLGVMIESITDVSEKNMDFTLTLCLHETWVDPRLRFSSGGKGDSIVLPSRLIDKIWVPDIYIVGSKNSFIHKTTVNNVVLRLYSNGTIYYSVKITSTVACQMNLYNFPLDLESCSLTFQSLGYNNKEVVMEWVGGKDINDLFFDPGLVTSMPKFRLIHHQFLASNQSDSASYNAENKSSLQVMFELKRYPLSFFLQSYFPAMSMVTLAGLGMWIDPRSVPARVALGVTSVLTIATIITGMKSSLPKVSYLTAMDIYLWVCFLFVFATVLQFCALNYFMKRQQNRKARIHRTSAKTSFESWRKKICCFSDDPAALDIFFRLGYFITFLLFNVAYWVYYVILTYHDV</sequence>
<protein>
    <submittedName>
        <fullName evidence="17">Gamma-aminobutyric acid receptor subunit rho-2</fullName>
    </submittedName>
</protein>
<dbReference type="EMBL" id="LR785337">
    <property type="protein sequence ID" value="CAB3248044.1"/>
    <property type="molecule type" value="mRNA"/>
</dbReference>
<comment type="similarity">
    <text evidence="13">Belongs to the ligand-gated ion channel (TC 1.A.9) family.</text>
</comment>
<evidence type="ECO:0000256" key="14">
    <source>
        <dbReference type="SAM" id="MobiDB-lite"/>
    </source>
</evidence>
<dbReference type="Gene3D" id="2.70.170.10">
    <property type="entry name" value="Neurotransmitter-gated ion-channel ligand-binding domain"/>
    <property type="match status" value="1"/>
</dbReference>
<dbReference type="InterPro" id="IPR006201">
    <property type="entry name" value="Neur_channel"/>
</dbReference>
<feature type="compositionally biased region" description="Basic and acidic residues" evidence="14">
    <location>
        <begin position="33"/>
        <end position="43"/>
    </location>
</feature>
<evidence type="ECO:0000256" key="7">
    <source>
        <dbReference type="ARBA" id="ARBA00022989"/>
    </source>
</evidence>
<organism evidence="17">
    <name type="scientific">Phallusia mammillata</name>
    <dbReference type="NCBI Taxonomy" id="59560"/>
    <lineage>
        <taxon>Eukaryota</taxon>
        <taxon>Metazoa</taxon>
        <taxon>Chordata</taxon>
        <taxon>Tunicata</taxon>
        <taxon>Ascidiacea</taxon>
        <taxon>Phlebobranchia</taxon>
        <taxon>Ascidiidae</taxon>
        <taxon>Phallusia</taxon>
    </lineage>
</organism>
<keyword evidence="6 13" id="KW-0732">Signal</keyword>
<feature type="transmembrane region" description="Helical" evidence="13">
    <location>
        <begin position="263"/>
        <end position="284"/>
    </location>
</feature>
<keyword evidence="12 13" id="KW-0407">Ion channel</keyword>
<feature type="transmembrane region" description="Helical" evidence="13">
    <location>
        <begin position="325"/>
        <end position="347"/>
    </location>
</feature>
<evidence type="ECO:0000256" key="2">
    <source>
        <dbReference type="ARBA" id="ARBA00004236"/>
    </source>
</evidence>
<feature type="region of interest" description="Disordered" evidence="14">
    <location>
        <begin position="23"/>
        <end position="43"/>
    </location>
</feature>
<evidence type="ECO:0000259" key="15">
    <source>
        <dbReference type="Pfam" id="PF02931"/>
    </source>
</evidence>
<keyword evidence="10" id="KW-0869">Chloride channel</keyword>
<dbReference type="InterPro" id="IPR038050">
    <property type="entry name" value="Neuro_actylchol_rec"/>
</dbReference>
<evidence type="ECO:0000256" key="13">
    <source>
        <dbReference type="RuleBase" id="RU000687"/>
    </source>
</evidence>
<gene>
    <name evidence="17" type="primary">Gabrr2-003</name>
</gene>
<name>A0A6F9DDI1_9ASCI</name>
<keyword evidence="7 13" id="KW-1133">Transmembrane helix</keyword>
<evidence type="ECO:0000256" key="9">
    <source>
        <dbReference type="ARBA" id="ARBA00023136"/>
    </source>
</evidence>
<evidence type="ECO:0000256" key="10">
    <source>
        <dbReference type="ARBA" id="ARBA00023173"/>
    </source>
</evidence>
<proteinExistence type="evidence at transcript level"/>
<dbReference type="GO" id="GO:0005254">
    <property type="term" value="F:chloride channel activity"/>
    <property type="evidence" value="ECO:0007669"/>
    <property type="project" value="UniProtKB-KW"/>
</dbReference>
<feature type="domain" description="Neurotransmitter-gated ion-channel transmembrane" evidence="16">
    <location>
        <begin position="268"/>
        <end position="380"/>
    </location>
</feature>
<dbReference type="Gene3D" id="1.20.58.390">
    <property type="entry name" value="Neurotransmitter-gated ion-channel transmembrane domain"/>
    <property type="match status" value="1"/>
</dbReference>
<evidence type="ECO:0000256" key="1">
    <source>
        <dbReference type="ARBA" id="ARBA00004141"/>
    </source>
</evidence>
<dbReference type="PANTHER" id="PTHR18945">
    <property type="entry name" value="NEUROTRANSMITTER GATED ION CHANNEL"/>
    <property type="match status" value="1"/>
</dbReference>
<keyword evidence="3 13" id="KW-0813">Transport</keyword>
<feature type="signal peptide" evidence="13">
    <location>
        <begin position="1"/>
        <end position="19"/>
    </location>
</feature>
<dbReference type="InterPro" id="IPR018000">
    <property type="entry name" value="Neurotransmitter_ion_chnl_CS"/>
</dbReference>
<evidence type="ECO:0000256" key="5">
    <source>
        <dbReference type="ARBA" id="ARBA00022692"/>
    </source>
</evidence>
<dbReference type="InterPro" id="IPR006028">
    <property type="entry name" value="GABAA/Glycine_rcpt"/>
</dbReference>
<dbReference type="PRINTS" id="PR00253">
    <property type="entry name" value="GABAARECEPTR"/>
</dbReference>
<keyword evidence="9 13" id="KW-0472">Membrane</keyword>
<evidence type="ECO:0000256" key="4">
    <source>
        <dbReference type="ARBA" id="ARBA00022475"/>
    </source>
</evidence>
<accession>A0A6F9DDI1</accession>
<dbReference type="CDD" id="cd19049">
    <property type="entry name" value="LGIC_TM_anion"/>
    <property type="match status" value="1"/>
</dbReference>
<feature type="chain" id="PRO_5026371286" evidence="13">
    <location>
        <begin position="20"/>
        <end position="415"/>
    </location>
</feature>
<evidence type="ECO:0000256" key="8">
    <source>
        <dbReference type="ARBA" id="ARBA00023065"/>
    </source>
</evidence>